<dbReference type="EMBL" id="JAMKPW020000004">
    <property type="protein sequence ID" value="KAK8219221.1"/>
    <property type="molecule type" value="Genomic_DNA"/>
</dbReference>
<name>A0ACC3SLW3_9PEZI</name>
<accession>A0ACC3SLW3</accession>
<sequence>MTSSTQGPGGPHAVRFSTENQEISPETTLDPVENISEEDDERDNLNPESEEQLRELKSTLQNTVQSRRMEQYQFEPVSLPPSQPVSRVSNFGIP</sequence>
<protein>
    <submittedName>
        <fullName evidence="1">Nitrogen permease reactivator protein</fullName>
    </submittedName>
</protein>
<evidence type="ECO:0000313" key="2">
    <source>
        <dbReference type="Proteomes" id="UP001320706"/>
    </source>
</evidence>
<comment type="caution">
    <text evidence="1">The sequence shown here is derived from an EMBL/GenBank/DDBJ whole genome shotgun (WGS) entry which is preliminary data.</text>
</comment>
<organism evidence="1 2">
    <name type="scientific">Zalaria obscura</name>
    <dbReference type="NCBI Taxonomy" id="2024903"/>
    <lineage>
        <taxon>Eukaryota</taxon>
        <taxon>Fungi</taxon>
        <taxon>Dikarya</taxon>
        <taxon>Ascomycota</taxon>
        <taxon>Pezizomycotina</taxon>
        <taxon>Dothideomycetes</taxon>
        <taxon>Dothideomycetidae</taxon>
        <taxon>Dothideales</taxon>
        <taxon>Zalariaceae</taxon>
        <taxon>Zalaria</taxon>
    </lineage>
</organism>
<proteinExistence type="predicted"/>
<gene>
    <name evidence="1" type="primary">NPR1_1</name>
    <name evidence="1" type="ORF">M8818_000953</name>
</gene>
<keyword evidence="2" id="KW-1185">Reference proteome</keyword>
<reference evidence="1" key="1">
    <citation type="submission" date="2024-02" db="EMBL/GenBank/DDBJ databases">
        <title>Metagenome Assembled Genome of Zalaria obscura JY119.</title>
        <authorList>
            <person name="Vighnesh L."/>
            <person name="Jagadeeshwari U."/>
            <person name="Venkata Ramana C."/>
            <person name="Sasikala C."/>
        </authorList>
    </citation>
    <scope>NUCLEOTIDE SEQUENCE</scope>
    <source>
        <strain evidence="1">JY119</strain>
    </source>
</reference>
<evidence type="ECO:0000313" key="1">
    <source>
        <dbReference type="EMBL" id="KAK8219221.1"/>
    </source>
</evidence>
<dbReference type="Proteomes" id="UP001320706">
    <property type="component" value="Unassembled WGS sequence"/>
</dbReference>